<dbReference type="EMBL" id="GBXM01013158">
    <property type="protein sequence ID" value="JAH95419.1"/>
    <property type="molecule type" value="Transcribed_RNA"/>
</dbReference>
<organism evidence="1">
    <name type="scientific">Anguilla anguilla</name>
    <name type="common">European freshwater eel</name>
    <name type="synonym">Muraena anguilla</name>
    <dbReference type="NCBI Taxonomy" id="7936"/>
    <lineage>
        <taxon>Eukaryota</taxon>
        <taxon>Metazoa</taxon>
        <taxon>Chordata</taxon>
        <taxon>Craniata</taxon>
        <taxon>Vertebrata</taxon>
        <taxon>Euteleostomi</taxon>
        <taxon>Actinopterygii</taxon>
        <taxon>Neopterygii</taxon>
        <taxon>Teleostei</taxon>
        <taxon>Anguilliformes</taxon>
        <taxon>Anguillidae</taxon>
        <taxon>Anguilla</taxon>
    </lineage>
</organism>
<accession>A0A0E9WYK1</accession>
<proteinExistence type="predicted"/>
<sequence>MFSFCSDVSNLSPCMGPSPVAISNTTALGLYSLGTMRGTHIRNVNVNKAPSSTYYKCFQANSGLCAQILNGLKTATVEQTVTTANPWISN</sequence>
<protein>
    <submittedName>
        <fullName evidence="1">Uncharacterized protein</fullName>
    </submittedName>
</protein>
<name>A0A0E9WYK1_ANGAN</name>
<evidence type="ECO:0000313" key="1">
    <source>
        <dbReference type="EMBL" id="JAH95419.1"/>
    </source>
</evidence>
<dbReference type="AlphaFoldDB" id="A0A0E9WYK1"/>
<reference evidence="1" key="2">
    <citation type="journal article" date="2015" name="Fish Shellfish Immunol.">
        <title>Early steps in the European eel (Anguilla anguilla)-Vibrio vulnificus interaction in the gills: Role of the RtxA13 toxin.</title>
        <authorList>
            <person name="Callol A."/>
            <person name="Pajuelo D."/>
            <person name="Ebbesson L."/>
            <person name="Teles M."/>
            <person name="MacKenzie S."/>
            <person name="Amaro C."/>
        </authorList>
    </citation>
    <scope>NUCLEOTIDE SEQUENCE</scope>
</reference>
<reference evidence="1" key="1">
    <citation type="submission" date="2014-11" db="EMBL/GenBank/DDBJ databases">
        <authorList>
            <person name="Amaro Gonzalez C."/>
        </authorList>
    </citation>
    <scope>NUCLEOTIDE SEQUENCE</scope>
</reference>